<evidence type="ECO:0000313" key="1">
    <source>
        <dbReference type="EMBL" id="PJC01193.1"/>
    </source>
</evidence>
<comment type="caution">
    <text evidence="1">The sequence shown here is derived from an EMBL/GenBank/DDBJ whole genome shotgun (WGS) entry which is preliminary data.</text>
</comment>
<name>A0A2M8DQC2_9BACT</name>
<accession>A0A2M8DQC2</accession>
<dbReference type="EMBL" id="PFSY01000187">
    <property type="protein sequence ID" value="PJC01193.1"/>
    <property type="molecule type" value="Genomic_DNA"/>
</dbReference>
<protein>
    <submittedName>
        <fullName evidence="1">Response regulator</fullName>
    </submittedName>
</protein>
<dbReference type="AlphaFoldDB" id="A0A2M8DQC2"/>
<organism evidence="1 2">
    <name type="scientific">Candidatus Komeilibacteria bacterium CG_4_9_14_0_8_um_filter_36_9</name>
    <dbReference type="NCBI Taxonomy" id="1974473"/>
    <lineage>
        <taxon>Bacteria</taxon>
        <taxon>Candidatus Komeiliibacteriota</taxon>
    </lineage>
</organism>
<dbReference type="Proteomes" id="UP000230136">
    <property type="component" value="Unassembled WGS sequence"/>
</dbReference>
<evidence type="ECO:0000313" key="2">
    <source>
        <dbReference type="Proteomes" id="UP000230136"/>
    </source>
</evidence>
<feature type="non-terminal residue" evidence="1">
    <location>
        <position position="66"/>
    </location>
</feature>
<reference evidence="2" key="1">
    <citation type="submission" date="2017-09" db="EMBL/GenBank/DDBJ databases">
        <title>Depth-based differentiation of microbial function through sediment-hosted aquifers and enrichment of novel symbionts in the deep terrestrial subsurface.</title>
        <authorList>
            <person name="Probst A.J."/>
            <person name="Ladd B."/>
            <person name="Jarett J.K."/>
            <person name="Geller-Mcgrath D.E."/>
            <person name="Sieber C.M.K."/>
            <person name="Emerson J.B."/>
            <person name="Anantharaman K."/>
            <person name="Thomas B.C."/>
            <person name="Malmstrom R."/>
            <person name="Stieglmeier M."/>
            <person name="Klingl A."/>
            <person name="Woyke T."/>
            <person name="Ryan C.M."/>
            <person name="Banfield J.F."/>
        </authorList>
    </citation>
    <scope>NUCLEOTIDE SEQUENCE [LARGE SCALE GENOMIC DNA]</scope>
</reference>
<feature type="non-terminal residue" evidence="1">
    <location>
        <position position="1"/>
    </location>
</feature>
<gene>
    <name evidence="1" type="ORF">CO073_04110</name>
</gene>
<proteinExistence type="predicted"/>
<sequence length="66" mass="7414">LQSSMDEINLLEKLLPICANCKRIREDDGGWSSVDAYFSNHSDARFSKSICPKCEAEETKSGNDFL</sequence>